<dbReference type="OrthoDB" id="10375572at2759"/>
<name>A0A8H4PZF3_9HYPO</name>
<dbReference type="AlphaFoldDB" id="A0A8H4PZF3"/>
<accession>A0A8H4PZF3</accession>
<organism evidence="1 2">
    <name type="scientific">Ophiocordyceps sinensis</name>
    <dbReference type="NCBI Taxonomy" id="72228"/>
    <lineage>
        <taxon>Eukaryota</taxon>
        <taxon>Fungi</taxon>
        <taxon>Dikarya</taxon>
        <taxon>Ascomycota</taxon>
        <taxon>Pezizomycotina</taxon>
        <taxon>Sordariomycetes</taxon>
        <taxon>Hypocreomycetidae</taxon>
        <taxon>Hypocreales</taxon>
        <taxon>Ophiocordycipitaceae</taxon>
        <taxon>Ophiocordyceps</taxon>
    </lineage>
</organism>
<protein>
    <submittedName>
        <fullName evidence="1">Uncharacterized protein</fullName>
    </submittedName>
</protein>
<reference evidence="1 2" key="1">
    <citation type="journal article" date="2020" name="Genome Biol. Evol.">
        <title>A new high-quality draft genome assembly of the Chinese cordyceps Ophiocordyceps sinensis.</title>
        <authorList>
            <person name="Shu R."/>
            <person name="Zhang J."/>
            <person name="Meng Q."/>
            <person name="Zhang H."/>
            <person name="Zhou G."/>
            <person name="Li M."/>
            <person name="Wu P."/>
            <person name="Zhao Y."/>
            <person name="Chen C."/>
            <person name="Qin Q."/>
        </authorList>
    </citation>
    <scope>NUCLEOTIDE SEQUENCE [LARGE SCALE GENOMIC DNA]</scope>
    <source>
        <strain evidence="1 2">IOZ07</strain>
    </source>
</reference>
<evidence type="ECO:0000313" key="1">
    <source>
        <dbReference type="EMBL" id="KAF4513150.1"/>
    </source>
</evidence>
<proteinExistence type="predicted"/>
<gene>
    <name evidence="1" type="ORF">G6O67_000458</name>
</gene>
<dbReference type="EMBL" id="JAAVMX010000001">
    <property type="protein sequence ID" value="KAF4513150.1"/>
    <property type="molecule type" value="Genomic_DNA"/>
</dbReference>
<evidence type="ECO:0000313" key="2">
    <source>
        <dbReference type="Proteomes" id="UP000557566"/>
    </source>
</evidence>
<sequence length="108" mass="11770">MSAGQGSKDARADWAVNIRPAAQMTWCPEFAHGWYDAVYASKCCPRCNPESPAKPKKASGSVALNWLWCRAQGHGWYEGITRHGFFRDCDKCAREASASGGKGKEASS</sequence>
<keyword evidence="2" id="KW-1185">Reference proteome</keyword>
<comment type="caution">
    <text evidence="1">The sequence shown here is derived from an EMBL/GenBank/DDBJ whole genome shotgun (WGS) entry which is preliminary data.</text>
</comment>
<dbReference type="Proteomes" id="UP000557566">
    <property type="component" value="Unassembled WGS sequence"/>
</dbReference>